<feature type="region of interest" description="Disordered" evidence="2">
    <location>
        <begin position="280"/>
        <end position="302"/>
    </location>
</feature>
<gene>
    <name evidence="3" type="ORF">D9757_003494</name>
</gene>
<name>A0A8H5HTL3_9AGAR</name>
<evidence type="ECO:0000256" key="2">
    <source>
        <dbReference type="SAM" id="MobiDB-lite"/>
    </source>
</evidence>
<evidence type="ECO:0000313" key="3">
    <source>
        <dbReference type="EMBL" id="KAF5389312.1"/>
    </source>
</evidence>
<dbReference type="InterPro" id="IPR009772">
    <property type="entry name" value="CDC123"/>
</dbReference>
<evidence type="ECO:0000256" key="1">
    <source>
        <dbReference type="ARBA" id="ARBA00011047"/>
    </source>
</evidence>
<protein>
    <recommendedName>
        <fullName evidence="5">Cell division cycle protein 123</fullName>
    </recommendedName>
</protein>
<dbReference type="Proteomes" id="UP000518752">
    <property type="component" value="Unassembled WGS sequence"/>
</dbReference>
<keyword evidence="4" id="KW-1185">Reference proteome</keyword>
<dbReference type="PANTHER" id="PTHR15323:SF6">
    <property type="entry name" value="CELL DIVISION CYCLE PROTEIN 123 HOMOLOG"/>
    <property type="match status" value="1"/>
</dbReference>
<proteinExistence type="inferred from homology"/>
<dbReference type="EMBL" id="JAACJN010000023">
    <property type="protein sequence ID" value="KAF5389312.1"/>
    <property type="molecule type" value="Genomic_DNA"/>
</dbReference>
<comment type="similarity">
    <text evidence="1">Belongs to the CDC123 family.</text>
</comment>
<dbReference type="Pfam" id="PF07065">
    <property type="entry name" value="D123"/>
    <property type="match status" value="1"/>
</dbReference>
<evidence type="ECO:0008006" key="5">
    <source>
        <dbReference type="Google" id="ProtNLM"/>
    </source>
</evidence>
<sequence length="351" mass="40440">MDLFPRQSSSYILSFQFSSWYPRFQSASIKSTIIRPLSRQFLDYLNADQVFVPKGAEDIAAESSLSDDDEDDNDVPEQQVFEFPELDQKIRAAVKEYGAVFPKLNFSSPKDASWMLPASSPLKCTCPADVYLLLKSSDFITHDLSKSTVFEGCDSSSDSYDLELVLRKWYSVDRSRELRCFVRNNVLLGISQRDTNFYEYLNEPGTQSKIRNAVVDFWKTKIRPKWQTDADYIFDILLTRDLSRAHIIDFNPYASRTDPLLFSFEELQRVLEEHAHSSLPELAEEPPSFRTIDSPSHPAASCQVPANQHNMIPFEALSLSNGRDIEEFKTVWQESIMESMRQQQEEEEESN</sequence>
<reference evidence="3 4" key="1">
    <citation type="journal article" date="2020" name="ISME J.">
        <title>Uncovering the hidden diversity of litter-decomposition mechanisms in mushroom-forming fungi.</title>
        <authorList>
            <person name="Floudas D."/>
            <person name="Bentzer J."/>
            <person name="Ahren D."/>
            <person name="Johansson T."/>
            <person name="Persson P."/>
            <person name="Tunlid A."/>
        </authorList>
    </citation>
    <scope>NUCLEOTIDE SEQUENCE [LARGE SCALE GENOMIC DNA]</scope>
    <source>
        <strain evidence="3 4">CBS 406.79</strain>
    </source>
</reference>
<organism evidence="3 4">
    <name type="scientific">Collybiopsis confluens</name>
    <dbReference type="NCBI Taxonomy" id="2823264"/>
    <lineage>
        <taxon>Eukaryota</taxon>
        <taxon>Fungi</taxon>
        <taxon>Dikarya</taxon>
        <taxon>Basidiomycota</taxon>
        <taxon>Agaricomycotina</taxon>
        <taxon>Agaricomycetes</taxon>
        <taxon>Agaricomycetidae</taxon>
        <taxon>Agaricales</taxon>
        <taxon>Marasmiineae</taxon>
        <taxon>Omphalotaceae</taxon>
        <taxon>Collybiopsis</taxon>
    </lineage>
</organism>
<dbReference type="GO" id="GO:0005737">
    <property type="term" value="C:cytoplasm"/>
    <property type="evidence" value="ECO:0007669"/>
    <property type="project" value="TreeGrafter"/>
</dbReference>
<comment type="caution">
    <text evidence="3">The sequence shown here is derived from an EMBL/GenBank/DDBJ whole genome shotgun (WGS) entry which is preliminary data.</text>
</comment>
<dbReference type="PANTHER" id="PTHR15323">
    <property type="entry name" value="D123 PROTEIN"/>
    <property type="match status" value="1"/>
</dbReference>
<evidence type="ECO:0000313" key="4">
    <source>
        <dbReference type="Proteomes" id="UP000518752"/>
    </source>
</evidence>
<accession>A0A8H5HTL3</accession>
<dbReference type="AlphaFoldDB" id="A0A8H5HTL3"/>
<dbReference type="OrthoDB" id="3970464at2759"/>